<comment type="caution">
    <text evidence="1">The sequence shown here is derived from an EMBL/GenBank/DDBJ whole genome shotgun (WGS) entry which is preliminary data.</text>
</comment>
<evidence type="ECO:0000313" key="2">
    <source>
        <dbReference type="Proteomes" id="UP000828390"/>
    </source>
</evidence>
<dbReference type="EMBL" id="JAIWYP010000001">
    <property type="protein sequence ID" value="KAH3888157.1"/>
    <property type="molecule type" value="Genomic_DNA"/>
</dbReference>
<evidence type="ECO:0000313" key="1">
    <source>
        <dbReference type="EMBL" id="KAH3888157.1"/>
    </source>
</evidence>
<reference evidence="1" key="1">
    <citation type="journal article" date="2019" name="bioRxiv">
        <title>The Genome of the Zebra Mussel, Dreissena polymorpha: A Resource for Invasive Species Research.</title>
        <authorList>
            <person name="McCartney M.A."/>
            <person name="Auch B."/>
            <person name="Kono T."/>
            <person name="Mallez S."/>
            <person name="Zhang Y."/>
            <person name="Obille A."/>
            <person name="Becker A."/>
            <person name="Abrahante J.E."/>
            <person name="Garbe J."/>
            <person name="Badalamenti J.P."/>
            <person name="Herman A."/>
            <person name="Mangelson H."/>
            <person name="Liachko I."/>
            <person name="Sullivan S."/>
            <person name="Sone E.D."/>
            <person name="Koren S."/>
            <person name="Silverstein K.A.T."/>
            <person name="Beckman K.B."/>
            <person name="Gohl D.M."/>
        </authorList>
    </citation>
    <scope>NUCLEOTIDE SEQUENCE</scope>
    <source>
        <strain evidence="1">Duluth1</strain>
        <tissue evidence="1">Whole animal</tissue>
    </source>
</reference>
<proteinExistence type="predicted"/>
<keyword evidence="2" id="KW-1185">Reference proteome</keyword>
<reference evidence="1" key="2">
    <citation type="submission" date="2020-11" db="EMBL/GenBank/DDBJ databases">
        <authorList>
            <person name="McCartney M.A."/>
            <person name="Auch B."/>
            <person name="Kono T."/>
            <person name="Mallez S."/>
            <person name="Becker A."/>
            <person name="Gohl D.M."/>
            <person name="Silverstein K.A.T."/>
            <person name="Koren S."/>
            <person name="Bechman K.B."/>
            <person name="Herman A."/>
            <person name="Abrahante J.E."/>
            <person name="Garbe J."/>
        </authorList>
    </citation>
    <scope>NUCLEOTIDE SEQUENCE</scope>
    <source>
        <strain evidence="1">Duluth1</strain>
        <tissue evidence="1">Whole animal</tissue>
    </source>
</reference>
<dbReference type="Proteomes" id="UP000828390">
    <property type="component" value="Unassembled WGS sequence"/>
</dbReference>
<name>A0A9D4N1W7_DREPO</name>
<sequence length="56" mass="6236">MSDSMSWRIPLGETREVKFSGLTQSKASMNDDNISLVFIQETPTHNGCYAVNANNE</sequence>
<organism evidence="1 2">
    <name type="scientific">Dreissena polymorpha</name>
    <name type="common">Zebra mussel</name>
    <name type="synonym">Mytilus polymorpha</name>
    <dbReference type="NCBI Taxonomy" id="45954"/>
    <lineage>
        <taxon>Eukaryota</taxon>
        <taxon>Metazoa</taxon>
        <taxon>Spiralia</taxon>
        <taxon>Lophotrochozoa</taxon>
        <taxon>Mollusca</taxon>
        <taxon>Bivalvia</taxon>
        <taxon>Autobranchia</taxon>
        <taxon>Heteroconchia</taxon>
        <taxon>Euheterodonta</taxon>
        <taxon>Imparidentia</taxon>
        <taxon>Neoheterodontei</taxon>
        <taxon>Myida</taxon>
        <taxon>Dreissenoidea</taxon>
        <taxon>Dreissenidae</taxon>
        <taxon>Dreissena</taxon>
    </lineage>
</organism>
<gene>
    <name evidence="1" type="ORF">DPMN_012184</name>
</gene>
<protein>
    <submittedName>
        <fullName evidence="1">Uncharacterized protein</fullName>
    </submittedName>
</protein>
<dbReference type="AlphaFoldDB" id="A0A9D4N1W7"/>
<accession>A0A9D4N1W7</accession>